<reference evidence="2" key="1">
    <citation type="journal article" date="2019" name="Int. J. Syst. Evol. Microbiol.">
        <title>The Global Catalogue of Microorganisms (GCM) 10K type strain sequencing project: providing services to taxonomists for standard genome sequencing and annotation.</title>
        <authorList>
            <consortium name="The Broad Institute Genomics Platform"/>
            <consortium name="The Broad Institute Genome Sequencing Center for Infectious Disease"/>
            <person name="Wu L."/>
            <person name="Ma J."/>
        </authorList>
    </citation>
    <scope>NUCLEOTIDE SEQUENCE [LARGE SCALE GENOMIC DNA]</scope>
    <source>
        <strain evidence="2">JCM 14370</strain>
    </source>
</reference>
<evidence type="ECO:0000313" key="2">
    <source>
        <dbReference type="Proteomes" id="UP000632222"/>
    </source>
</evidence>
<organism evidence="1 2">
    <name type="scientific">Deinococcus roseus</name>
    <dbReference type="NCBI Taxonomy" id="392414"/>
    <lineage>
        <taxon>Bacteria</taxon>
        <taxon>Thermotogati</taxon>
        <taxon>Deinococcota</taxon>
        <taxon>Deinococci</taxon>
        <taxon>Deinococcales</taxon>
        <taxon>Deinococcaceae</taxon>
        <taxon>Deinococcus</taxon>
    </lineage>
</organism>
<comment type="caution">
    <text evidence="1">The sequence shown here is derived from an EMBL/GenBank/DDBJ whole genome shotgun (WGS) entry which is preliminary data.</text>
</comment>
<accession>A0ABQ2D990</accession>
<sequence>MHYTLDDLDFDFGALCFLTREISDNQKQDLLNRGILIARCTFPDHEGIFVPDEQLKAARSILNPCSVA</sequence>
<evidence type="ECO:0000313" key="1">
    <source>
        <dbReference type="EMBL" id="GGJ50136.1"/>
    </source>
</evidence>
<name>A0ABQ2D990_9DEIO</name>
<gene>
    <name evidence="1" type="ORF">GCM10008938_40100</name>
</gene>
<dbReference type="EMBL" id="BMOD01000021">
    <property type="protein sequence ID" value="GGJ50136.1"/>
    <property type="molecule type" value="Genomic_DNA"/>
</dbReference>
<proteinExistence type="predicted"/>
<keyword evidence="2" id="KW-1185">Reference proteome</keyword>
<dbReference type="RefSeq" id="WP_189005845.1">
    <property type="nucleotide sequence ID" value="NZ_BMOD01000021.1"/>
</dbReference>
<dbReference type="Proteomes" id="UP000632222">
    <property type="component" value="Unassembled WGS sequence"/>
</dbReference>
<protein>
    <submittedName>
        <fullName evidence="1">Uncharacterized protein</fullName>
    </submittedName>
</protein>